<dbReference type="PANTHER" id="PTHR34386">
    <property type="entry name" value="GLUTAREDOXIN"/>
    <property type="match status" value="1"/>
</dbReference>
<evidence type="ECO:0000313" key="2">
    <source>
        <dbReference type="EMBL" id="OIU72397.1"/>
    </source>
</evidence>
<dbReference type="InterPro" id="IPR051548">
    <property type="entry name" value="Grx-like_ET"/>
</dbReference>
<reference evidence="2 3" key="1">
    <citation type="submission" date="2016-09" db="EMBL/GenBank/DDBJ databases">
        <title>Bacillus aquimaris SAMM genome sequence reveals colonization and biosurfactant production capacities.</title>
        <authorList>
            <person name="Waghmode S.R."/>
            <person name="Suryavanshi M.V."/>
        </authorList>
    </citation>
    <scope>NUCLEOTIDE SEQUENCE [LARGE SCALE GENOMIC DNA]</scope>
    <source>
        <strain evidence="2 3">SAMM</strain>
    </source>
</reference>
<evidence type="ECO:0000259" key="1">
    <source>
        <dbReference type="PROSITE" id="PS50404"/>
    </source>
</evidence>
<gene>
    <name evidence="2" type="ORF">BHE18_07155</name>
</gene>
<sequence length="77" mass="8776">MKKVTLYSQPECPPCEVVKLFMREYGIEYVEKNIKEDTGAREFLMKRLKSYSTPTITVGDLVISGFDLEALKAALEI</sequence>
<dbReference type="AlphaFoldDB" id="A0A1J6W448"/>
<feature type="domain" description="GST N-terminal" evidence="1">
    <location>
        <begin position="2"/>
        <end position="77"/>
    </location>
</feature>
<dbReference type="SUPFAM" id="SSF52833">
    <property type="entry name" value="Thioredoxin-like"/>
    <property type="match status" value="1"/>
</dbReference>
<dbReference type="GO" id="GO:0009055">
    <property type="term" value="F:electron transfer activity"/>
    <property type="evidence" value="ECO:0007669"/>
    <property type="project" value="TreeGrafter"/>
</dbReference>
<accession>A0A1J6W448</accession>
<dbReference type="PROSITE" id="PS51354">
    <property type="entry name" value="GLUTAREDOXIN_2"/>
    <property type="match status" value="1"/>
</dbReference>
<dbReference type="Gene3D" id="3.40.30.10">
    <property type="entry name" value="Glutaredoxin"/>
    <property type="match status" value="1"/>
</dbReference>
<dbReference type="GO" id="GO:0045454">
    <property type="term" value="P:cell redox homeostasis"/>
    <property type="evidence" value="ECO:0007669"/>
    <property type="project" value="TreeGrafter"/>
</dbReference>
<dbReference type="OrthoDB" id="9795531at2"/>
<name>A0A1J6W448_9BACI</name>
<dbReference type="InterPro" id="IPR036249">
    <property type="entry name" value="Thioredoxin-like_sf"/>
</dbReference>
<dbReference type="Proteomes" id="UP000182062">
    <property type="component" value="Unassembled WGS sequence"/>
</dbReference>
<proteinExistence type="predicted"/>
<dbReference type="CDD" id="cd02976">
    <property type="entry name" value="NrdH"/>
    <property type="match status" value="1"/>
</dbReference>
<protein>
    <submittedName>
        <fullName evidence="2">NrdH-redoxin</fullName>
    </submittedName>
</protein>
<dbReference type="InterPro" id="IPR004045">
    <property type="entry name" value="Glutathione_S-Trfase_N"/>
</dbReference>
<keyword evidence="3" id="KW-1185">Reference proteome</keyword>
<dbReference type="InterPro" id="IPR002109">
    <property type="entry name" value="Glutaredoxin"/>
</dbReference>
<evidence type="ECO:0000313" key="3">
    <source>
        <dbReference type="Proteomes" id="UP000182062"/>
    </source>
</evidence>
<dbReference type="RefSeq" id="WP_071618046.1">
    <property type="nucleotide sequence ID" value="NZ_MINN01000074.1"/>
</dbReference>
<organism evidence="2 3">
    <name type="scientific">Rossellomorea aquimaris</name>
    <dbReference type="NCBI Taxonomy" id="189382"/>
    <lineage>
        <taxon>Bacteria</taxon>
        <taxon>Bacillati</taxon>
        <taxon>Bacillota</taxon>
        <taxon>Bacilli</taxon>
        <taxon>Bacillales</taxon>
        <taxon>Bacillaceae</taxon>
        <taxon>Rossellomorea</taxon>
    </lineage>
</organism>
<dbReference type="EMBL" id="MINN01000074">
    <property type="protein sequence ID" value="OIU72397.1"/>
    <property type="molecule type" value="Genomic_DNA"/>
</dbReference>
<dbReference type="PROSITE" id="PS50404">
    <property type="entry name" value="GST_NTER"/>
    <property type="match status" value="1"/>
</dbReference>
<comment type="caution">
    <text evidence="2">The sequence shown here is derived from an EMBL/GenBank/DDBJ whole genome shotgun (WGS) entry which is preliminary data.</text>
</comment>
<dbReference type="PANTHER" id="PTHR34386:SF1">
    <property type="entry name" value="GLUTAREDOXIN-LIKE PROTEIN NRDH"/>
    <property type="match status" value="1"/>
</dbReference>
<dbReference type="Pfam" id="PF00462">
    <property type="entry name" value="Glutaredoxin"/>
    <property type="match status" value="1"/>
</dbReference>